<dbReference type="GO" id="GO:0007076">
    <property type="term" value="P:mitotic chromosome condensation"/>
    <property type="evidence" value="ECO:0007669"/>
    <property type="project" value="InterPro"/>
</dbReference>
<accession>A0A6J5VG78</accession>
<dbReference type="PANTHER" id="PTHR14222:SF2">
    <property type="entry name" value="CONDENSIN COMPLEX SUBUNIT 1"/>
    <property type="match status" value="1"/>
</dbReference>
<sequence length="118" mass="13125">MEPLLVRTACIALQRLSEEDRKKLLSSNGSRVFSILESLVTGFWLPENIWYAAADKAIAARYAIHPTPETIASNLVKKSLSSVLNVVEVRSCRVKSPVVVLAYLPQFRLQNLVDISLS</sequence>
<dbReference type="InterPro" id="IPR026971">
    <property type="entry name" value="CND1/NCAPD3"/>
</dbReference>
<proteinExistence type="predicted"/>
<evidence type="ECO:0000313" key="1">
    <source>
        <dbReference type="EMBL" id="CAB4286455.1"/>
    </source>
</evidence>
<evidence type="ECO:0000313" key="2">
    <source>
        <dbReference type="Proteomes" id="UP000507222"/>
    </source>
</evidence>
<name>A0A6J5VG78_PRUAR</name>
<protein>
    <submittedName>
        <fullName evidence="1">Uncharacterized protein</fullName>
    </submittedName>
</protein>
<organism evidence="1 2">
    <name type="scientific">Prunus armeniaca</name>
    <name type="common">Apricot</name>
    <name type="synonym">Armeniaca vulgaris</name>
    <dbReference type="NCBI Taxonomy" id="36596"/>
    <lineage>
        <taxon>Eukaryota</taxon>
        <taxon>Viridiplantae</taxon>
        <taxon>Streptophyta</taxon>
        <taxon>Embryophyta</taxon>
        <taxon>Tracheophyta</taxon>
        <taxon>Spermatophyta</taxon>
        <taxon>Magnoliopsida</taxon>
        <taxon>eudicotyledons</taxon>
        <taxon>Gunneridae</taxon>
        <taxon>Pentapetalae</taxon>
        <taxon>rosids</taxon>
        <taxon>fabids</taxon>
        <taxon>Rosales</taxon>
        <taxon>Rosaceae</taxon>
        <taxon>Amygdaloideae</taxon>
        <taxon>Amygdaleae</taxon>
        <taxon>Prunus</taxon>
    </lineage>
</organism>
<dbReference type="GO" id="GO:0000796">
    <property type="term" value="C:condensin complex"/>
    <property type="evidence" value="ECO:0007669"/>
    <property type="project" value="TreeGrafter"/>
</dbReference>
<dbReference type="GO" id="GO:0010032">
    <property type="term" value="P:meiotic chromosome condensation"/>
    <property type="evidence" value="ECO:0007669"/>
    <property type="project" value="TreeGrafter"/>
</dbReference>
<dbReference type="Proteomes" id="UP000507222">
    <property type="component" value="Unassembled WGS sequence"/>
</dbReference>
<dbReference type="PANTHER" id="PTHR14222">
    <property type="entry name" value="CONDENSIN"/>
    <property type="match status" value="1"/>
</dbReference>
<reference evidence="1 2" key="1">
    <citation type="submission" date="2020-05" db="EMBL/GenBank/DDBJ databases">
        <authorList>
            <person name="Campoy J."/>
            <person name="Schneeberger K."/>
            <person name="Spophaly S."/>
        </authorList>
    </citation>
    <scope>NUCLEOTIDE SEQUENCE [LARGE SCALE GENOMIC DNA]</scope>
    <source>
        <strain evidence="1">PruArmRojPasFocal</strain>
    </source>
</reference>
<dbReference type="AlphaFoldDB" id="A0A6J5VG78"/>
<dbReference type="GO" id="GO:0000779">
    <property type="term" value="C:condensed chromosome, centromeric region"/>
    <property type="evidence" value="ECO:0007669"/>
    <property type="project" value="TreeGrafter"/>
</dbReference>
<gene>
    <name evidence="1" type="ORF">CURHAP_LOCUS43735</name>
</gene>
<dbReference type="GO" id="GO:0042393">
    <property type="term" value="F:histone binding"/>
    <property type="evidence" value="ECO:0007669"/>
    <property type="project" value="TreeGrafter"/>
</dbReference>
<dbReference type="EMBL" id="CAEKDK010000007">
    <property type="protein sequence ID" value="CAB4286455.1"/>
    <property type="molecule type" value="Genomic_DNA"/>
</dbReference>